<keyword evidence="1" id="KW-1133">Transmembrane helix</keyword>
<sequence>MQYTEQLPFCIFYGSNGEIDAFPAFYRRFTGGSGRAGRIFRLLCLTFFCGCLPFCRFIRLMPFPGGCIAWVKSF</sequence>
<gene>
    <name evidence="2" type="ORF">CLOSYM_02888</name>
</gene>
<dbReference type="EMBL" id="AWSU01000224">
    <property type="protein sequence ID" value="ERI76029.1"/>
    <property type="molecule type" value="Genomic_DNA"/>
</dbReference>
<protein>
    <submittedName>
        <fullName evidence="2">Uncharacterized protein</fullName>
    </submittedName>
</protein>
<evidence type="ECO:0000313" key="3">
    <source>
        <dbReference type="Proteomes" id="UP000016491"/>
    </source>
</evidence>
<comment type="caution">
    <text evidence="2">The sequence shown here is derived from an EMBL/GenBank/DDBJ whole genome shotgun (WGS) entry which is preliminary data.</text>
</comment>
<evidence type="ECO:0000313" key="2">
    <source>
        <dbReference type="EMBL" id="ERI76029.1"/>
    </source>
</evidence>
<keyword evidence="1" id="KW-0472">Membrane</keyword>
<organism evidence="2 3">
    <name type="scientific">[Clostridium] symbiosum ATCC 14940</name>
    <dbReference type="NCBI Taxonomy" id="411472"/>
    <lineage>
        <taxon>Bacteria</taxon>
        <taxon>Bacillati</taxon>
        <taxon>Bacillota</taxon>
        <taxon>Clostridia</taxon>
        <taxon>Lachnospirales</taxon>
        <taxon>Lachnospiraceae</taxon>
        <taxon>Otoolea</taxon>
    </lineage>
</organism>
<feature type="transmembrane region" description="Helical" evidence="1">
    <location>
        <begin position="39"/>
        <end position="58"/>
    </location>
</feature>
<accession>A0ABC9TW30</accession>
<evidence type="ECO:0000256" key="1">
    <source>
        <dbReference type="SAM" id="Phobius"/>
    </source>
</evidence>
<reference evidence="2 3" key="1">
    <citation type="submission" date="2013-07" db="EMBL/GenBank/DDBJ databases">
        <authorList>
            <person name="Weinstock G."/>
            <person name="Sodergren E."/>
            <person name="Wylie T."/>
            <person name="Fulton L."/>
            <person name="Fulton R."/>
            <person name="Fronick C."/>
            <person name="O'Laughlin M."/>
            <person name="Godfrey J."/>
            <person name="Miner T."/>
            <person name="Herter B."/>
            <person name="Appelbaum E."/>
            <person name="Cordes M."/>
            <person name="Lek S."/>
            <person name="Wollam A."/>
            <person name="Pepin K.H."/>
            <person name="Palsikar V.B."/>
            <person name="Mitreva M."/>
            <person name="Wilson R.K."/>
        </authorList>
    </citation>
    <scope>NUCLEOTIDE SEQUENCE [LARGE SCALE GENOMIC DNA]</scope>
    <source>
        <strain evidence="2 3">ATCC 14940</strain>
    </source>
</reference>
<dbReference type="Proteomes" id="UP000016491">
    <property type="component" value="Unassembled WGS sequence"/>
</dbReference>
<proteinExistence type="predicted"/>
<dbReference type="AlphaFoldDB" id="A0ABC9TW30"/>
<name>A0ABC9TW30_CLOSY</name>
<keyword evidence="1" id="KW-0812">Transmembrane</keyword>